<dbReference type="GO" id="GO:0005829">
    <property type="term" value="C:cytosol"/>
    <property type="evidence" value="ECO:0007669"/>
    <property type="project" value="TreeGrafter"/>
</dbReference>
<dbReference type="PROSITE" id="PS51232">
    <property type="entry name" value="GBD_FH3"/>
    <property type="match status" value="1"/>
</dbReference>
<organism evidence="3 4">
    <name type="scientific">Rhizophlyctis rosea</name>
    <dbReference type="NCBI Taxonomy" id="64517"/>
    <lineage>
        <taxon>Eukaryota</taxon>
        <taxon>Fungi</taxon>
        <taxon>Fungi incertae sedis</taxon>
        <taxon>Chytridiomycota</taxon>
        <taxon>Chytridiomycota incertae sedis</taxon>
        <taxon>Chytridiomycetes</taxon>
        <taxon>Rhizophlyctidales</taxon>
        <taxon>Rhizophlyctidaceae</taxon>
        <taxon>Rhizophlyctis</taxon>
    </lineage>
</organism>
<dbReference type="Gene3D" id="1.10.238.150">
    <property type="entry name" value="Formin, FH3 diaphanous domain"/>
    <property type="match status" value="1"/>
</dbReference>
<dbReference type="InterPro" id="IPR010472">
    <property type="entry name" value="FH3_dom"/>
</dbReference>
<dbReference type="GO" id="GO:0016477">
    <property type="term" value="P:cell migration"/>
    <property type="evidence" value="ECO:0007669"/>
    <property type="project" value="TreeGrafter"/>
</dbReference>
<dbReference type="InterPro" id="IPR016024">
    <property type="entry name" value="ARM-type_fold"/>
</dbReference>
<dbReference type="Pfam" id="PF06367">
    <property type="entry name" value="Drf_FH3"/>
    <property type="match status" value="2"/>
</dbReference>
<evidence type="ECO:0000313" key="3">
    <source>
        <dbReference type="EMBL" id="KAJ3027360.1"/>
    </source>
</evidence>
<dbReference type="PANTHER" id="PTHR45857:SF4">
    <property type="entry name" value="FORMIN-LIKE PROTEIN"/>
    <property type="match status" value="1"/>
</dbReference>
<dbReference type="Gene3D" id="1.25.10.10">
    <property type="entry name" value="Leucine-rich Repeat Variant"/>
    <property type="match status" value="1"/>
</dbReference>
<dbReference type="InterPro" id="IPR014768">
    <property type="entry name" value="GBD/FH3_dom"/>
</dbReference>
<dbReference type="GO" id="GO:0051015">
    <property type="term" value="F:actin filament binding"/>
    <property type="evidence" value="ECO:0007669"/>
    <property type="project" value="TreeGrafter"/>
</dbReference>
<feature type="non-terminal residue" evidence="3">
    <location>
        <position position="387"/>
    </location>
</feature>
<evidence type="ECO:0000313" key="4">
    <source>
        <dbReference type="Proteomes" id="UP001212841"/>
    </source>
</evidence>
<dbReference type="SMART" id="SM01139">
    <property type="entry name" value="Drf_FH3"/>
    <property type="match status" value="1"/>
</dbReference>
<feature type="region of interest" description="Disordered" evidence="1">
    <location>
        <begin position="162"/>
        <end position="198"/>
    </location>
</feature>
<sequence>MNNKIGLSAVLDSSSSLNIIALSLRSPSPRTRALVLEIFGAVCLIPGGHTSVLEGMDHLCEQAGMRWRFEVVVWSLWGSCQGMTPLDKELQVASMSFINAVICGGPGVELEFRMHLRYEFLQLGLMQLIDKIGFLENDLLQTQIDVWIAGLEADEEETFRKWNRGSPFSAPSNSDDEDVFDDEEDEEQDEDEKDKEPKGLVSVKDQLRILVRGFKQTSCWSAFGSLVRHLGLLPGESFARMKYMFIIDKLIQQVVLQRDEEDPDPAAAVAEIDMRALVAEVGNRLRDEEGSTLEGGERGADGGKEKDKGKDEKIKRMGERVRRLEREVEGLRESGADGGKALEGKVEAFKKELKEVEELVRDGREPKVMEVLERLGKVLGVAVAAEA</sequence>
<protein>
    <submittedName>
        <fullName evidence="3">Dishevelled associated activator of morphogenesis 2</fullName>
    </submittedName>
</protein>
<dbReference type="EMBL" id="JADGJD010002896">
    <property type="protein sequence ID" value="KAJ3027360.1"/>
    <property type="molecule type" value="Genomic_DNA"/>
</dbReference>
<name>A0AAD5RZZ0_9FUNG</name>
<accession>A0AAD5RZZ0</accession>
<dbReference type="SUPFAM" id="SSF48371">
    <property type="entry name" value="ARM repeat"/>
    <property type="match status" value="1"/>
</dbReference>
<proteinExistence type="predicted"/>
<evidence type="ECO:0000256" key="1">
    <source>
        <dbReference type="SAM" id="MobiDB-lite"/>
    </source>
</evidence>
<feature type="compositionally biased region" description="Acidic residues" evidence="1">
    <location>
        <begin position="174"/>
        <end position="193"/>
    </location>
</feature>
<dbReference type="InterPro" id="IPR010473">
    <property type="entry name" value="GTPase-bd"/>
</dbReference>
<feature type="domain" description="GBD/FH3" evidence="2">
    <location>
        <begin position="1"/>
        <end position="262"/>
    </location>
</feature>
<evidence type="ECO:0000259" key="2">
    <source>
        <dbReference type="PROSITE" id="PS51232"/>
    </source>
</evidence>
<keyword evidence="4" id="KW-1185">Reference proteome</keyword>
<feature type="region of interest" description="Disordered" evidence="1">
    <location>
        <begin position="286"/>
        <end position="318"/>
    </location>
</feature>
<gene>
    <name evidence="3" type="primary">DAAM2</name>
    <name evidence="3" type="ORF">HK097_006162</name>
</gene>
<dbReference type="GO" id="GO:0030866">
    <property type="term" value="P:cortical actin cytoskeleton organization"/>
    <property type="evidence" value="ECO:0007669"/>
    <property type="project" value="TreeGrafter"/>
</dbReference>
<dbReference type="GO" id="GO:0031267">
    <property type="term" value="F:small GTPase binding"/>
    <property type="evidence" value="ECO:0007669"/>
    <property type="project" value="InterPro"/>
</dbReference>
<dbReference type="InterPro" id="IPR043592">
    <property type="entry name" value="FMNL_animal"/>
</dbReference>
<comment type="caution">
    <text evidence="3">The sequence shown here is derived from an EMBL/GenBank/DDBJ whole genome shotgun (WGS) entry which is preliminary data.</text>
</comment>
<reference evidence="3" key="1">
    <citation type="submission" date="2020-05" db="EMBL/GenBank/DDBJ databases">
        <title>Phylogenomic resolution of chytrid fungi.</title>
        <authorList>
            <person name="Stajich J.E."/>
            <person name="Amses K."/>
            <person name="Simmons R."/>
            <person name="Seto K."/>
            <person name="Myers J."/>
            <person name="Bonds A."/>
            <person name="Quandt C.A."/>
            <person name="Barry K."/>
            <person name="Liu P."/>
            <person name="Grigoriev I."/>
            <person name="Longcore J.E."/>
            <person name="James T.Y."/>
        </authorList>
    </citation>
    <scope>NUCLEOTIDE SEQUENCE</scope>
    <source>
        <strain evidence="3">JEL0318</strain>
    </source>
</reference>
<dbReference type="InterPro" id="IPR011989">
    <property type="entry name" value="ARM-like"/>
</dbReference>
<dbReference type="Proteomes" id="UP001212841">
    <property type="component" value="Unassembled WGS sequence"/>
</dbReference>
<dbReference type="AlphaFoldDB" id="A0AAD5RZZ0"/>
<dbReference type="Pfam" id="PF06371">
    <property type="entry name" value="Drf_GBD"/>
    <property type="match status" value="1"/>
</dbReference>
<dbReference type="PANTHER" id="PTHR45857">
    <property type="entry name" value="FORMIN-LIKE PROTEIN"/>
    <property type="match status" value="1"/>
</dbReference>
<dbReference type="GO" id="GO:0008360">
    <property type="term" value="P:regulation of cell shape"/>
    <property type="evidence" value="ECO:0007669"/>
    <property type="project" value="TreeGrafter"/>
</dbReference>